<comment type="catalytic activity">
    <reaction evidence="5">
        <text>arsenic triglutathione + 2 [thioredoxin]-dithiol + 2 S-adenosyl-L-methionine + H2O = dimethylarsinous acid + 2 [thioredoxin]-disulfide + 3 glutathione + 2 S-adenosyl-L-homocysteine + 2 H(+)</text>
        <dbReference type="Rhea" id="RHEA:69464"/>
        <dbReference type="Rhea" id="RHEA-COMP:10698"/>
        <dbReference type="Rhea" id="RHEA-COMP:10700"/>
        <dbReference type="ChEBI" id="CHEBI:15377"/>
        <dbReference type="ChEBI" id="CHEBI:15378"/>
        <dbReference type="ChEBI" id="CHEBI:23808"/>
        <dbReference type="ChEBI" id="CHEBI:29950"/>
        <dbReference type="ChEBI" id="CHEBI:50058"/>
        <dbReference type="ChEBI" id="CHEBI:57856"/>
        <dbReference type="ChEBI" id="CHEBI:57925"/>
        <dbReference type="ChEBI" id="CHEBI:59789"/>
        <dbReference type="ChEBI" id="CHEBI:183640"/>
        <dbReference type="EC" id="2.1.1.137"/>
    </reaction>
</comment>
<dbReference type="CDD" id="cd02440">
    <property type="entry name" value="AdoMet_MTases"/>
    <property type="match status" value="1"/>
</dbReference>
<protein>
    <recommendedName>
        <fullName evidence="3">Arsenite methyltransferase</fullName>
        <ecNumber evidence="2">2.1.1.137</ecNumber>
    </recommendedName>
</protein>
<feature type="domain" description="Methyltransferase" evidence="7">
    <location>
        <begin position="97"/>
        <end position="248"/>
    </location>
</feature>
<dbReference type="GO" id="GO:0018872">
    <property type="term" value="P:arsonoacetate metabolic process"/>
    <property type="evidence" value="ECO:0007669"/>
    <property type="project" value="TreeGrafter"/>
</dbReference>
<organism evidence="8 9">
    <name type="scientific">Engystomops pustulosus</name>
    <name type="common">Tungara frog</name>
    <name type="synonym">Physalaemus pustulosus</name>
    <dbReference type="NCBI Taxonomy" id="76066"/>
    <lineage>
        <taxon>Eukaryota</taxon>
        <taxon>Metazoa</taxon>
        <taxon>Chordata</taxon>
        <taxon>Craniata</taxon>
        <taxon>Vertebrata</taxon>
        <taxon>Euteleostomi</taxon>
        <taxon>Amphibia</taxon>
        <taxon>Batrachia</taxon>
        <taxon>Anura</taxon>
        <taxon>Neobatrachia</taxon>
        <taxon>Hyloidea</taxon>
        <taxon>Leptodactylidae</taxon>
        <taxon>Leiuperinae</taxon>
        <taxon>Engystomops</taxon>
    </lineage>
</organism>
<reference evidence="8" key="1">
    <citation type="thesis" date="2020" institute="ProQuest LLC" country="789 East Eisenhower Parkway, Ann Arbor, MI, USA">
        <title>Comparative Genomics and Chromosome Evolution.</title>
        <authorList>
            <person name="Mudd A.B."/>
        </authorList>
    </citation>
    <scope>NUCLEOTIDE SEQUENCE</scope>
    <source>
        <strain evidence="8">237g6f4</strain>
        <tissue evidence="8">Blood</tissue>
    </source>
</reference>
<evidence type="ECO:0000256" key="6">
    <source>
        <dbReference type="ARBA" id="ARBA00048428"/>
    </source>
</evidence>
<dbReference type="InterPro" id="IPR025714">
    <property type="entry name" value="Methyltranfer_dom"/>
</dbReference>
<dbReference type="PANTHER" id="PTHR43675:SF33">
    <property type="entry name" value="ARSENITE METHYLTRANSFERASE"/>
    <property type="match status" value="1"/>
</dbReference>
<comment type="similarity">
    <text evidence="1">Belongs to the methyltransferase superfamily. Arsenite methyltransferase family.</text>
</comment>
<sequence length="394" mass="44351">MQCIVGWRKLQLQSDMSQSHCSSPTSSCSSQGLQTHEDVKEYYGKYLKNSKDLKTNACVTPSKPVPKYIRDALTQVHEEVSSRYYGCGLVVPECLERCRILDLGSGSGRDCYMLSKLVGPKGHVTGVDMTDEQVEISRKYIDYHMEKFGYSEPNTTFVNGYIENLKISGIDDQSYDIVISNCVINLSPDKRSVLREAYRVLKDGGEIYFSDVYSNKPVPEELKQNKVLWGECISGALSWSELYLIAEEIGFSPPRLVTSSYITVNNKELEDIIGDLKFVSATFRLFKLPEDSVKEKGMVIYNGGITGCEDEIQFDTNFTFKEGEATSVDEELWRILKTSRFSDEFLFQPLGKGNSPRQCCIEKVIIKDPFRLADDQKNLPLPANNSCCGPKGCC</sequence>
<evidence type="ECO:0000313" key="9">
    <source>
        <dbReference type="Proteomes" id="UP000824782"/>
    </source>
</evidence>
<name>A0AAV6ZQJ1_ENGPU</name>
<dbReference type="EMBL" id="WNYA01000011">
    <property type="protein sequence ID" value="KAG8551607.1"/>
    <property type="molecule type" value="Genomic_DNA"/>
</dbReference>
<accession>A0AAV6ZQJ1</accession>
<evidence type="ECO:0000256" key="1">
    <source>
        <dbReference type="ARBA" id="ARBA00034487"/>
    </source>
</evidence>
<evidence type="ECO:0000256" key="2">
    <source>
        <dbReference type="ARBA" id="ARBA00034521"/>
    </source>
</evidence>
<dbReference type="Proteomes" id="UP000824782">
    <property type="component" value="Unassembled WGS sequence"/>
</dbReference>
<dbReference type="AlphaFoldDB" id="A0AAV6ZQJ1"/>
<dbReference type="GO" id="GO:0009404">
    <property type="term" value="P:toxin metabolic process"/>
    <property type="evidence" value="ECO:0007669"/>
    <property type="project" value="TreeGrafter"/>
</dbReference>
<comment type="catalytic activity">
    <reaction evidence="4">
        <text>arsenic triglutathione + [thioredoxin]-dithiol + S-adenosyl-L-methionine + 2 H2O = methylarsonous acid + [thioredoxin]-disulfide + 3 glutathione + S-adenosyl-L-homocysteine + H(+)</text>
        <dbReference type="Rhea" id="RHEA:69460"/>
        <dbReference type="Rhea" id="RHEA-COMP:10698"/>
        <dbReference type="Rhea" id="RHEA-COMP:10700"/>
        <dbReference type="ChEBI" id="CHEBI:15377"/>
        <dbReference type="ChEBI" id="CHEBI:15378"/>
        <dbReference type="ChEBI" id="CHEBI:17826"/>
        <dbReference type="ChEBI" id="CHEBI:29950"/>
        <dbReference type="ChEBI" id="CHEBI:50058"/>
        <dbReference type="ChEBI" id="CHEBI:57856"/>
        <dbReference type="ChEBI" id="CHEBI:57925"/>
        <dbReference type="ChEBI" id="CHEBI:59789"/>
        <dbReference type="ChEBI" id="CHEBI:183640"/>
        <dbReference type="EC" id="2.1.1.137"/>
    </reaction>
</comment>
<dbReference type="Gene3D" id="3.40.50.150">
    <property type="entry name" value="Vaccinia Virus protein VP39"/>
    <property type="match status" value="1"/>
</dbReference>
<keyword evidence="9" id="KW-1185">Reference proteome</keyword>
<evidence type="ECO:0000256" key="4">
    <source>
        <dbReference type="ARBA" id="ARBA00047941"/>
    </source>
</evidence>
<dbReference type="GO" id="GO:0005829">
    <property type="term" value="C:cytosol"/>
    <property type="evidence" value="ECO:0007669"/>
    <property type="project" value="TreeGrafter"/>
</dbReference>
<proteinExistence type="inferred from homology"/>
<comment type="caution">
    <text evidence="8">The sequence shown here is derived from an EMBL/GenBank/DDBJ whole genome shotgun (WGS) entry which is preliminary data.</text>
</comment>
<evidence type="ECO:0000259" key="7">
    <source>
        <dbReference type="Pfam" id="PF13847"/>
    </source>
</evidence>
<dbReference type="SUPFAM" id="SSF53335">
    <property type="entry name" value="S-adenosyl-L-methionine-dependent methyltransferases"/>
    <property type="match status" value="1"/>
</dbReference>
<dbReference type="InterPro" id="IPR026669">
    <property type="entry name" value="Arsenite_MeTrfase-like"/>
</dbReference>
<dbReference type="PANTHER" id="PTHR43675">
    <property type="entry name" value="ARSENITE METHYLTRANSFERASE"/>
    <property type="match status" value="1"/>
</dbReference>
<dbReference type="EC" id="2.1.1.137" evidence="2"/>
<evidence type="ECO:0000256" key="3">
    <source>
        <dbReference type="ARBA" id="ARBA00034545"/>
    </source>
</evidence>
<comment type="catalytic activity">
    <reaction evidence="6">
        <text>arsenic triglutathione + 3 [thioredoxin]-dithiol + 3 S-adenosyl-L-methionine = trimethylarsine + 3 [thioredoxin]-disulfide + 3 glutathione + 3 S-adenosyl-L-homocysteine + 3 H(+)</text>
        <dbReference type="Rhea" id="RHEA:69432"/>
        <dbReference type="Rhea" id="RHEA-COMP:10698"/>
        <dbReference type="Rhea" id="RHEA-COMP:10700"/>
        <dbReference type="ChEBI" id="CHEBI:15378"/>
        <dbReference type="ChEBI" id="CHEBI:27130"/>
        <dbReference type="ChEBI" id="CHEBI:29950"/>
        <dbReference type="ChEBI" id="CHEBI:50058"/>
        <dbReference type="ChEBI" id="CHEBI:57856"/>
        <dbReference type="ChEBI" id="CHEBI:57925"/>
        <dbReference type="ChEBI" id="CHEBI:59789"/>
        <dbReference type="ChEBI" id="CHEBI:183640"/>
        <dbReference type="EC" id="2.1.1.137"/>
    </reaction>
</comment>
<gene>
    <name evidence="8" type="ORF">GDO81_004180</name>
</gene>
<dbReference type="InterPro" id="IPR029063">
    <property type="entry name" value="SAM-dependent_MTases_sf"/>
</dbReference>
<dbReference type="GO" id="GO:0030791">
    <property type="term" value="F:arsenite methyltransferase activity"/>
    <property type="evidence" value="ECO:0007669"/>
    <property type="project" value="UniProtKB-EC"/>
</dbReference>
<dbReference type="Gene3D" id="3.40.5.100">
    <property type="match status" value="1"/>
</dbReference>
<evidence type="ECO:0000256" key="5">
    <source>
        <dbReference type="ARBA" id="ARBA00047943"/>
    </source>
</evidence>
<evidence type="ECO:0000313" key="8">
    <source>
        <dbReference type="EMBL" id="KAG8551607.1"/>
    </source>
</evidence>
<dbReference type="Pfam" id="PF13847">
    <property type="entry name" value="Methyltransf_31"/>
    <property type="match status" value="1"/>
</dbReference>